<evidence type="ECO:0000256" key="2">
    <source>
        <dbReference type="ARBA" id="ARBA00023136"/>
    </source>
</evidence>
<evidence type="ECO:0000313" key="6">
    <source>
        <dbReference type="EMBL" id="CCF60072.1"/>
    </source>
</evidence>
<dbReference type="PANTHER" id="PTHR12652:SF50">
    <property type="entry name" value="PEROXIN 11"/>
    <property type="match status" value="1"/>
</dbReference>
<dbReference type="OrthoDB" id="411017at2759"/>
<organism evidence="6 7">
    <name type="scientific">Kazachstania africana (strain ATCC 22294 / BCRC 22015 / CBS 2517 / CECT 1963 / NBRC 1671 / NRRL Y-8276)</name>
    <name type="common">Yeast</name>
    <name type="synonym">Kluyveromyces africanus</name>
    <dbReference type="NCBI Taxonomy" id="1071382"/>
    <lineage>
        <taxon>Eukaryota</taxon>
        <taxon>Fungi</taxon>
        <taxon>Dikarya</taxon>
        <taxon>Ascomycota</taxon>
        <taxon>Saccharomycotina</taxon>
        <taxon>Saccharomycetes</taxon>
        <taxon>Saccharomycetales</taxon>
        <taxon>Saccharomycetaceae</taxon>
        <taxon>Kazachstania</taxon>
    </lineage>
</organism>
<proteinExistence type="predicted"/>
<evidence type="ECO:0000256" key="4">
    <source>
        <dbReference type="ARBA" id="ARBA00046271"/>
    </source>
</evidence>
<keyword evidence="7" id="KW-1185">Reference proteome</keyword>
<feature type="transmembrane region" description="Helical" evidence="5">
    <location>
        <begin position="101"/>
        <end position="118"/>
    </location>
</feature>
<keyword evidence="3" id="KW-0576">Peroxisome</keyword>
<evidence type="ECO:0000256" key="3">
    <source>
        <dbReference type="ARBA" id="ARBA00023140"/>
    </source>
</evidence>
<dbReference type="Pfam" id="PF05648">
    <property type="entry name" value="PEX11"/>
    <property type="match status" value="1"/>
</dbReference>
<accession>H2B0C2</accession>
<keyword evidence="1" id="KW-0962">Peroxisome biogenesis</keyword>
<dbReference type="AlphaFoldDB" id="H2B0C2"/>
<dbReference type="RefSeq" id="XP_003959207.1">
    <property type="nucleotide sequence ID" value="XM_003959158.1"/>
</dbReference>
<comment type="subcellular location">
    <subcellularLocation>
        <location evidence="4">Peroxisome membrane</location>
    </subcellularLocation>
</comment>
<dbReference type="HOGENOM" id="CLU_049216_0_1_1"/>
<reference evidence="6 7" key="1">
    <citation type="journal article" date="2011" name="Proc. Natl. Acad. Sci. U.S.A.">
        <title>Evolutionary erosion of yeast sex chromosomes by mating-type switching accidents.</title>
        <authorList>
            <person name="Gordon J.L."/>
            <person name="Armisen D."/>
            <person name="Proux-Wera E."/>
            <person name="Oheigeartaigh S.S."/>
            <person name="Byrne K.P."/>
            <person name="Wolfe K.H."/>
        </authorList>
    </citation>
    <scope>NUCLEOTIDE SEQUENCE [LARGE SCALE GENOMIC DNA]</scope>
    <source>
        <strain evidence="7">ATCC 22294 / BCRC 22015 / CBS 2517 / CECT 1963 / NBRC 1671 / NRRL Y-8276</strain>
    </source>
</reference>
<dbReference type="InterPro" id="IPR008733">
    <property type="entry name" value="PEX11"/>
</dbReference>
<dbReference type="eggNOG" id="KOG4186">
    <property type="taxonomic scope" value="Eukaryota"/>
</dbReference>
<dbReference type="InParanoid" id="H2B0C2"/>
<keyword evidence="5" id="KW-1133">Transmembrane helix</keyword>
<keyword evidence="2 5" id="KW-0472">Membrane</keyword>
<keyword evidence="5" id="KW-0812">Transmembrane</keyword>
<dbReference type="KEGG" id="kaf:KAFR_0I02930"/>
<dbReference type="GO" id="GO:0005778">
    <property type="term" value="C:peroxisomal membrane"/>
    <property type="evidence" value="ECO:0007669"/>
    <property type="project" value="UniProtKB-SubCell"/>
</dbReference>
<evidence type="ECO:0000256" key="1">
    <source>
        <dbReference type="ARBA" id="ARBA00022593"/>
    </source>
</evidence>
<dbReference type="GeneID" id="13883707"/>
<dbReference type="STRING" id="1071382.H2B0C2"/>
<dbReference type="GO" id="GO:0016559">
    <property type="term" value="P:peroxisome fission"/>
    <property type="evidence" value="ECO:0007669"/>
    <property type="project" value="InterPro"/>
</dbReference>
<dbReference type="Proteomes" id="UP000005220">
    <property type="component" value="Chromosome 9"/>
</dbReference>
<name>H2B0C2_KAZAF</name>
<dbReference type="PANTHER" id="PTHR12652">
    <property type="entry name" value="PEROXISOMAL BIOGENESIS FACTOR 11"/>
    <property type="match status" value="1"/>
</dbReference>
<evidence type="ECO:0000256" key="5">
    <source>
        <dbReference type="SAM" id="Phobius"/>
    </source>
</evidence>
<gene>
    <name evidence="6" type="primary">KAFR0I02930</name>
    <name evidence="6" type="ORF">KAFR_0I02930</name>
</gene>
<evidence type="ECO:0000313" key="7">
    <source>
        <dbReference type="Proteomes" id="UP000005220"/>
    </source>
</evidence>
<sequence length="243" mass="27939">MIDLTCYAFAHNKYVSTTVRFLETVNGREKVLRLLQFSLRFISSISLFPILADLQAEINIVRKFLRFLKPIQNLQIAAKFYSNDSLADGATIRCLNIIRNLLFGVYLGLDQINLLRILKVLPTTLFYSKTVPFYTNLFWLLSLFCAISIDVLHVIMCCSSSTNKPASAKDIDDDKNLKAVKASMVKKRKVYVRKWLWDVMDTIIVLNFLQFVNNGDRLVGLLGMVTSWYGIQDVWGDCFYFSN</sequence>
<protein>
    <recommendedName>
        <fullName evidence="8">Peroxisomal membrane protein PEX11</fullName>
    </recommendedName>
</protein>
<feature type="transmembrane region" description="Helical" evidence="5">
    <location>
        <begin position="138"/>
        <end position="159"/>
    </location>
</feature>
<evidence type="ECO:0008006" key="8">
    <source>
        <dbReference type="Google" id="ProtNLM"/>
    </source>
</evidence>
<dbReference type="EMBL" id="HE650829">
    <property type="protein sequence ID" value="CCF60072.1"/>
    <property type="molecule type" value="Genomic_DNA"/>
</dbReference>